<dbReference type="Pfam" id="PF01108">
    <property type="entry name" value="Tissue_fac"/>
    <property type="match status" value="1"/>
</dbReference>
<dbReference type="Proteomes" id="UP000288216">
    <property type="component" value="Unassembled WGS sequence"/>
</dbReference>
<dbReference type="InterPro" id="IPR036116">
    <property type="entry name" value="FN3_sf"/>
</dbReference>
<evidence type="ECO:0000256" key="2">
    <source>
        <dbReference type="SAM" id="Phobius"/>
    </source>
</evidence>
<evidence type="ECO:0000256" key="3">
    <source>
        <dbReference type="SAM" id="SignalP"/>
    </source>
</evidence>
<keyword evidence="3" id="KW-0732">Signal</keyword>
<feature type="domain" description="Interferon/interleukin receptor" evidence="5">
    <location>
        <begin position="142"/>
        <end position="244"/>
    </location>
</feature>
<keyword evidence="2" id="KW-0472">Membrane</keyword>
<dbReference type="SUPFAM" id="SSF49265">
    <property type="entry name" value="Fibronectin type III"/>
    <property type="match status" value="2"/>
</dbReference>
<organism evidence="6 7">
    <name type="scientific">Scyliorhinus torazame</name>
    <name type="common">Cloudy catshark</name>
    <name type="synonym">Catulus torazame</name>
    <dbReference type="NCBI Taxonomy" id="75743"/>
    <lineage>
        <taxon>Eukaryota</taxon>
        <taxon>Metazoa</taxon>
        <taxon>Chordata</taxon>
        <taxon>Craniata</taxon>
        <taxon>Vertebrata</taxon>
        <taxon>Chondrichthyes</taxon>
        <taxon>Elasmobranchii</taxon>
        <taxon>Galeomorphii</taxon>
        <taxon>Galeoidea</taxon>
        <taxon>Carcharhiniformes</taxon>
        <taxon>Scyliorhinidae</taxon>
        <taxon>Scyliorhinus</taxon>
    </lineage>
</organism>
<dbReference type="PANTHER" id="PTHR20859">
    <property type="entry name" value="INTERFERON/INTERLEUKIN RECEPTOR"/>
    <property type="match status" value="1"/>
</dbReference>
<dbReference type="InterPro" id="IPR003961">
    <property type="entry name" value="FN3_dom"/>
</dbReference>
<dbReference type="AlphaFoldDB" id="A0A401PWR5"/>
<gene>
    <name evidence="6" type="ORF">scyTo_0018480</name>
</gene>
<dbReference type="GO" id="GO:0004896">
    <property type="term" value="F:cytokine receptor activity"/>
    <property type="evidence" value="ECO:0007669"/>
    <property type="project" value="TreeGrafter"/>
</dbReference>
<feature type="domain" description="Fibronectin type-III" evidence="4">
    <location>
        <begin position="6"/>
        <end position="123"/>
    </location>
</feature>
<dbReference type="PANTHER" id="PTHR20859:SF84">
    <property type="entry name" value="INTERFERON ALPHA_BETA RECEPTOR 2"/>
    <property type="match status" value="1"/>
</dbReference>
<feature type="chain" id="PRO_5019538599" description="Fibronectin type-III domain-containing protein" evidence="3">
    <location>
        <begin position="20"/>
        <end position="515"/>
    </location>
</feature>
<dbReference type="InterPro" id="IPR015373">
    <property type="entry name" value="Interferon/interleukin_rcp_dom"/>
</dbReference>
<dbReference type="Pfam" id="PF09294">
    <property type="entry name" value="Interfer-bind"/>
    <property type="match status" value="1"/>
</dbReference>
<dbReference type="InterPro" id="IPR050650">
    <property type="entry name" value="Type-II_Cytokine-TF_Rcpt"/>
</dbReference>
<evidence type="ECO:0000259" key="5">
    <source>
        <dbReference type="Pfam" id="PF09294"/>
    </source>
</evidence>
<dbReference type="OMA" id="TDIYESY"/>
<evidence type="ECO:0000313" key="7">
    <source>
        <dbReference type="Proteomes" id="UP000288216"/>
    </source>
</evidence>
<dbReference type="InterPro" id="IPR013783">
    <property type="entry name" value="Ig-like_fold"/>
</dbReference>
<evidence type="ECO:0000313" key="6">
    <source>
        <dbReference type="EMBL" id="GCB77493.1"/>
    </source>
</evidence>
<dbReference type="GO" id="GO:0005886">
    <property type="term" value="C:plasma membrane"/>
    <property type="evidence" value="ECO:0007669"/>
    <property type="project" value="TreeGrafter"/>
</dbReference>
<accession>A0A401PWR5</accession>
<feature type="transmembrane region" description="Helical" evidence="2">
    <location>
        <begin position="256"/>
        <end position="276"/>
    </location>
</feature>
<evidence type="ECO:0000259" key="4">
    <source>
        <dbReference type="Pfam" id="PF01108"/>
    </source>
</evidence>
<keyword evidence="2" id="KW-0812">Transmembrane</keyword>
<evidence type="ECO:0000256" key="1">
    <source>
        <dbReference type="SAM" id="MobiDB-lite"/>
    </source>
</evidence>
<name>A0A401PWR5_SCYTO</name>
<keyword evidence="2" id="KW-1133">Transmembrane helix</keyword>
<keyword evidence="7" id="KW-1185">Reference proteome</keyword>
<reference evidence="6 7" key="1">
    <citation type="journal article" date="2018" name="Nat. Ecol. Evol.">
        <title>Shark genomes provide insights into elasmobranch evolution and the origin of vertebrates.</title>
        <authorList>
            <person name="Hara Y"/>
            <person name="Yamaguchi K"/>
            <person name="Onimaru K"/>
            <person name="Kadota M"/>
            <person name="Koyanagi M"/>
            <person name="Keeley SD"/>
            <person name="Tatsumi K"/>
            <person name="Tanaka K"/>
            <person name="Motone F"/>
            <person name="Kageyama Y"/>
            <person name="Nozu R"/>
            <person name="Adachi N"/>
            <person name="Nishimura O"/>
            <person name="Nakagawa R"/>
            <person name="Tanegashima C"/>
            <person name="Kiyatake I"/>
            <person name="Matsumoto R"/>
            <person name="Murakumo K"/>
            <person name="Nishida K"/>
            <person name="Terakita A"/>
            <person name="Kuratani S"/>
            <person name="Sato K"/>
            <person name="Hyodo S Kuraku.S."/>
        </authorList>
    </citation>
    <scope>NUCLEOTIDE SEQUENCE [LARGE SCALE GENOMIC DNA]</scope>
</reference>
<feature type="signal peptide" evidence="3">
    <location>
        <begin position="1"/>
        <end position="19"/>
    </location>
</feature>
<dbReference type="STRING" id="75743.A0A401PWR5"/>
<evidence type="ECO:0008006" key="8">
    <source>
        <dbReference type="Google" id="ProtNLM"/>
    </source>
</evidence>
<dbReference type="Gene3D" id="2.60.40.10">
    <property type="entry name" value="Immunoglobulins"/>
    <property type="match status" value="1"/>
</dbReference>
<comment type="caution">
    <text evidence="6">The sequence shown here is derived from an EMBL/GenBank/DDBJ whole genome shotgun (WGS) entry which is preliminary data.</text>
</comment>
<feature type="region of interest" description="Disordered" evidence="1">
    <location>
        <begin position="411"/>
        <end position="430"/>
    </location>
</feature>
<sequence>MFTIVSLLYNLQFLNSVIAVVPPPVKLSFTSENLHHVLMWEAGTGTPFTTRYTVQYLALSTLGMEEHPQNVNQTNDEERAWVVVQNCSLISNRTCDLTNEFTDIYESYFTRVKAVTEMDESNWTSSNVFQPLDDSKLRPVNFNLSESTIGELKVNFDIPSIPPFIPDFGSKSFLDILFALYYSITVSKGGELEKIRDVLERTEKISVEEIFANVQPNTNYCVTIRLFTFDKDQSDPLETKCIVTQYESKVKVPQTLLIVFLCGLGVGLVMVIVVLYKGGYLGFLSKYGPQALNNLKHIHPVYNCNNVQEKLSSLEPVHFKEKKIENLEEDSEEELMNCFEEAGYEQNSLTVPVQNSAQSSSTFSKVGTDEASTMSCDDRLCDSVPGHLLTNLDDCRVAPIDVIQNDFPGAETASQTETIHSRKSSSASANNVSDVPLWSIQIHDEDCCFVDFSNENMFDQEAHEPDSVESDDLSNSLLSKVCDNPSIYQYEKPSRCDIPGTSLLPQALHSDYMRR</sequence>
<protein>
    <recommendedName>
        <fullName evidence="8">Fibronectin type-III domain-containing protein</fullName>
    </recommendedName>
</protein>
<dbReference type="EMBL" id="BFAA01012905">
    <property type="protein sequence ID" value="GCB77493.1"/>
    <property type="molecule type" value="Genomic_DNA"/>
</dbReference>
<proteinExistence type="predicted"/>
<dbReference type="OrthoDB" id="8947665at2759"/>